<dbReference type="Pfam" id="PF16028">
    <property type="entry name" value="SLC3A2_N"/>
    <property type="match status" value="1"/>
</dbReference>
<evidence type="ECO:0000313" key="4">
    <source>
        <dbReference type="Proteomes" id="UP000749559"/>
    </source>
</evidence>
<dbReference type="PANTHER" id="PTHR10357">
    <property type="entry name" value="ALPHA-AMYLASE FAMILY MEMBER"/>
    <property type="match status" value="1"/>
</dbReference>
<dbReference type="PANTHER" id="PTHR10357:SF179">
    <property type="entry name" value="NEUTRAL AND BASIC AMINO ACID TRANSPORT PROTEIN RBAT"/>
    <property type="match status" value="1"/>
</dbReference>
<dbReference type="Gene3D" id="2.60.40.1180">
    <property type="entry name" value="Golgi alpha-mannosidase II"/>
    <property type="match status" value="1"/>
</dbReference>
<dbReference type="InterPro" id="IPR013780">
    <property type="entry name" value="Glyco_hydro_b"/>
</dbReference>
<dbReference type="SUPFAM" id="SSF51445">
    <property type="entry name" value="(Trans)glycosidases"/>
    <property type="match status" value="1"/>
</dbReference>
<comment type="caution">
    <text evidence="3">The sequence shown here is derived from an EMBL/GenBank/DDBJ whole genome shotgun (WGS) entry which is preliminary data.</text>
</comment>
<accession>A0A8J1US78</accession>
<dbReference type="InterPro" id="IPR045857">
    <property type="entry name" value="O16G_dom_2"/>
</dbReference>
<dbReference type="GO" id="GO:0005975">
    <property type="term" value="P:carbohydrate metabolic process"/>
    <property type="evidence" value="ECO:0007669"/>
    <property type="project" value="InterPro"/>
</dbReference>
<keyword evidence="1" id="KW-0378">Hydrolase</keyword>
<evidence type="ECO:0000256" key="2">
    <source>
        <dbReference type="ARBA" id="ARBA00023295"/>
    </source>
</evidence>
<evidence type="ECO:0000313" key="3">
    <source>
        <dbReference type="EMBL" id="CAH1772622.1"/>
    </source>
</evidence>
<dbReference type="Pfam" id="PF00128">
    <property type="entry name" value="Alpha-amylase"/>
    <property type="match status" value="1"/>
</dbReference>
<dbReference type="GO" id="GO:0016798">
    <property type="term" value="F:hydrolase activity, acting on glycosyl bonds"/>
    <property type="evidence" value="ECO:0007669"/>
    <property type="project" value="UniProtKB-KW"/>
</dbReference>
<dbReference type="SMART" id="SM00642">
    <property type="entry name" value="Aamy"/>
    <property type="match status" value="1"/>
</dbReference>
<dbReference type="EMBL" id="CAIIXF020000001">
    <property type="protein sequence ID" value="CAH1772622.1"/>
    <property type="molecule type" value="Genomic_DNA"/>
</dbReference>
<dbReference type="InterPro" id="IPR031984">
    <property type="entry name" value="SLC3A2_N"/>
</dbReference>
<protein>
    <submittedName>
        <fullName evidence="3">Uncharacterized protein</fullName>
    </submittedName>
</protein>
<keyword evidence="2" id="KW-0326">Glycosidase</keyword>
<dbReference type="Gene3D" id="3.20.20.80">
    <property type="entry name" value="Glycosidases"/>
    <property type="match status" value="1"/>
</dbReference>
<organism evidence="3 4">
    <name type="scientific">Owenia fusiformis</name>
    <name type="common">Polychaete worm</name>
    <dbReference type="NCBI Taxonomy" id="6347"/>
    <lineage>
        <taxon>Eukaryota</taxon>
        <taxon>Metazoa</taxon>
        <taxon>Spiralia</taxon>
        <taxon>Lophotrochozoa</taxon>
        <taxon>Annelida</taxon>
        <taxon>Polychaeta</taxon>
        <taxon>Sedentaria</taxon>
        <taxon>Canalipalpata</taxon>
        <taxon>Sabellida</taxon>
        <taxon>Oweniida</taxon>
        <taxon>Oweniidae</taxon>
        <taxon>Owenia</taxon>
    </lineage>
</organism>
<proteinExistence type="predicted"/>
<dbReference type="FunFam" id="3.90.400.10:FF:000002">
    <property type="entry name" value="Sucrose isomerase"/>
    <property type="match status" value="1"/>
</dbReference>
<sequence>MENNGYVSDEKGVSDSKIVIDDAPSPEKINDQEKYELAKAELASRPYAGMPKDDLLRFSQTPFWKRFRIACLVIFWLIWLGLLAAVVALTIVWPRCNSAPSQDWWQTSAMYQVYPKSFQDSNGDEYGDLKGVESRLKYLKELKTEAVILSSVYKTNGVDHGYDVTNHTLIDPIFGTMNDFDALLKKTHEESMYLVVDFIPNHSSDQHPWFIESKKATSNSYRNYYVWADCTPTDMPNNWRSVYGGSAWTYDSDRQQCYLHQFLTQQPELNLRSAQVREELEAIMRFWLDKGVDGFRVNSVDYLFEDYDLRDEPSSSTSNVTNAYDSLDHIYTKSQPEIHDIIARWRAIIDEYSKLRNGRKRVLLTDADVEVSESMNYYKYLGRQGAHLPQNFLLSKVSPGCGGYCVEKQVMDWTRGMPSGSTATWLLGSQNQGRIANQLVDYTRVASMLQLLLPGTPMVYYGEDIGMHNANLTTSKDPGYTDPKQSRDRARTPMQWMNGTNAGFSNGTVAPWLPVNPSSVYRNVMVENEDGNSMLGLYKALLTLRRENSFKYGTAAHVAVVNDDVFSFVREFDGQERYLVAVNFGNKDSTVNYYTDHHLVPEQGEVVETTRNNVGLSGTRSLNGVKLSPGQGVVFKWDAPPR</sequence>
<dbReference type="Gene3D" id="3.90.400.10">
    <property type="entry name" value="Oligo-1,6-glucosidase, Domain 2"/>
    <property type="match status" value="1"/>
</dbReference>
<dbReference type="SUPFAM" id="SSF51011">
    <property type="entry name" value="Glycosyl hydrolase domain"/>
    <property type="match status" value="1"/>
</dbReference>
<keyword evidence="4" id="KW-1185">Reference proteome</keyword>
<dbReference type="OrthoDB" id="1740265at2759"/>
<dbReference type="Proteomes" id="UP000749559">
    <property type="component" value="Unassembled WGS sequence"/>
</dbReference>
<name>A0A8J1US78_OWEFU</name>
<gene>
    <name evidence="3" type="ORF">OFUS_LOCUS356</name>
</gene>
<dbReference type="AlphaFoldDB" id="A0A8J1US78"/>
<dbReference type="InterPro" id="IPR006047">
    <property type="entry name" value="GH13_cat_dom"/>
</dbReference>
<dbReference type="InterPro" id="IPR017853">
    <property type="entry name" value="GH"/>
</dbReference>
<evidence type="ECO:0000256" key="1">
    <source>
        <dbReference type="ARBA" id="ARBA00022801"/>
    </source>
</evidence>
<reference evidence="3" key="1">
    <citation type="submission" date="2022-03" db="EMBL/GenBank/DDBJ databases">
        <authorList>
            <person name="Martin C."/>
        </authorList>
    </citation>
    <scope>NUCLEOTIDE SEQUENCE</scope>
</reference>